<organism evidence="1 2">
    <name type="scientific">Candidatus Copromonas faecavium</name>
    <name type="common">nom. illeg.</name>
    <dbReference type="NCBI Taxonomy" id="2840740"/>
    <lineage>
        <taxon>Bacteria</taxon>
        <taxon>Bacillati</taxon>
        <taxon>Bacillota</taxon>
        <taxon>Clostridia</taxon>
        <taxon>Lachnospirales</taxon>
        <taxon>Lachnospiraceae</taxon>
        <taxon>Candidatus Copromonas (nom. illeg.)</taxon>
    </lineage>
</organism>
<dbReference type="SFLD" id="SFLDS00003">
    <property type="entry name" value="Haloacid_Dehalogenase"/>
    <property type="match status" value="1"/>
</dbReference>
<comment type="caution">
    <text evidence="1">The sequence shown here is derived from an EMBL/GenBank/DDBJ whole genome shotgun (WGS) entry which is preliminary data.</text>
</comment>
<sequence>MRVKQYEVLLLDVDGTLLDFDRAEEQGIESLLEHFQVPVTKENKDAYHRLNQSYWQRLERGELTRDQVLGLRFEEYFGRFGIAVDGLEVDRLYRQSLEQSAFLVDGAKELLEELRGAFRLAIVTNGVASTQYKRLADSGLDRYMDWIFISEEAGYQKPQPEFFEYCFKQMGRRDVEHMLIVGDSLTSDIRGGNAVGIDTCWFNPHGSSNTAGVHVEYEIRSLKELGQLLKQL</sequence>
<dbReference type="AlphaFoldDB" id="A0A9D1A3T7"/>
<reference evidence="1" key="1">
    <citation type="submission" date="2020-10" db="EMBL/GenBank/DDBJ databases">
        <authorList>
            <person name="Gilroy R."/>
        </authorList>
    </citation>
    <scope>NUCLEOTIDE SEQUENCE</scope>
    <source>
        <strain evidence="1">CHK180-2868</strain>
    </source>
</reference>
<dbReference type="PANTHER" id="PTHR47478">
    <property type="match status" value="1"/>
</dbReference>
<dbReference type="GO" id="GO:0008253">
    <property type="term" value="F:5'-nucleotidase activity"/>
    <property type="evidence" value="ECO:0007669"/>
    <property type="project" value="InterPro"/>
</dbReference>
<dbReference type="NCBIfam" id="TIGR01549">
    <property type="entry name" value="HAD-SF-IA-v1"/>
    <property type="match status" value="1"/>
</dbReference>
<name>A0A9D1A3T7_9FIRM</name>
<dbReference type="PANTHER" id="PTHR47478:SF1">
    <property type="entry name" value="PYRIMIDINE 5'-NUCLEOTIDASE YJJG"/>
    <property type="match status" value="1"/>
</dbReference>
<dbReference type="Gene3D" id="3.40.50.1000">
    <property type="entry name" value="HAD superfamily/HAD-like"/>
    <property type="match status" value="1"/>
</dbReference>
<dbReference type="InterPro" id="IPR023198">
    <property type="entry name" value="PGP-like_dom2"/>
</dbReference>
<proteinExistence type="predicted"/>
<dbReference type="EMBL" id="DVGC01000032">
    <property type="protein sequence ID" value="HIR05526.1"/>
    <property type="molecule type" value="Genomic_DNA"/>
</dbReference>
<dbReference type="CDD" id="cd04305">
    <property type="entry name" value="HAD_Neu5Ac-Pase_like"/>
    <property type="match status" value="1"/>
</dbReference>
<dbReference type="SFLD" id="SFLDG01135">
    <property type="entry name" value="C1.5.6:_HAD__Beta-PGM__Phospha"/>
    <property type="match status" value="1"/>
</dbReference>
<gene>
    <name evidence="1" type="ORF">IAB28_06120</name>
</gene>
<dbReference type="Gene3D" id="1.10.150.240">
    <property type="entry name" value="Putative phosphatase, domain 2"/>
    <property type="match status" value="1"/>
</dbReference>
<dbReference type="Pfam" id="PF00702">
    <property type="entry name" value="Hydrolase"/>
    <property type="match status" value="1"/>
</dbReference>
<evidence type="ECO:0000313" key="1">
    <source>
        <dbReference type="EMBL" id="HIR05526.1"/>
    </source>
</evidence>
<dbReference type="Proteomes" id="UP000824250">
    <property type="component" value="Unassembled WGS sequence"/>
</dbReference>
<dbReference type="SUPFAM" id="SSF56784">
    <property type="entry name" value="HAD-like"/>
    <property type="match status" value="1"/>
</dbReference>
<dbReference type="InterPro" id="IPR052550">
    <property type="entry name" value="Pyrimidine_5'-ntase_YjjG"/>
</dbReference>
<dbReference type="InterPro" id="IPR011951">
    <property type="entry name" value="HAD-SF_hydro_IA_YjjG/PynA"/>
</dbReference>
<dbReference type="PRINTS" id="PR00413">
    <property type="entry name" value="HADHALOGNASE"/>
</dbReference>
<dbReference type="NCBIfam" id="TIGR02254">
    <property type="entry name" value="YjjG_YfnB"/>
    <property type="match status" value="1"/>
</dbReference>
<reference evidence="1" key="2">
    <citation type="journal article" date="2021" name="PeerJ">
        <title>Extensive microbial diversity within the chicken gut microbiome revealed by metagenomics and culture.</title>
        <authorList>
            <person name="Gilroy R."/>
            <person name="Ravi A."/>
            <person name="Getino M."/>
            <person name="Pursley I."/>
            <person name="Horton D.L."/>
            <person name="Alikhan N.F."/>
            <person name="Baker D."/>
            <person name="Gharbi K."/>
            <person name="Hall N."/>
            <person name="Watson M."/>
            <person name="Adriaenssens E.M."/>
            <person name="Foster-Nyarko E."/>
            <person name="Jarju S."/>
            <person name="Secka A."/>
            <person name="Antonio M."/>
            <person name="Oren A."/>
            <person name="Chaudhuri R.R."/>
            <person name="La Ragione R."/>
            <person name="Hildebrand F."/>
            <person name="Pallen M.J."/>
        </authorList>
    </citation>
    <scope>NUCLEOTIDE SEQUENCE</scope>
    <source>
        <strain evidence="1">CHK180-2868</strain>
    </source>
</reference>
<dbReference type="InterPro" id="IPR006439">
    <property type="entry name" value="HAD-SF_hydro_IA"/>
</dbReference>
<evidence type="ECO:0000313" key="2">
    <source>
        <dbReference type="Proteomes" id="UP000824250"/>
    </source>
</evidence>
<protein>
    <submittedName>
        <fullName evidence="1">Noncanonical pyrimidine nucleotidase, YjjG family</fullName>
    </submittedName>
</protein>
<dbReference type="InterPro" id="IPR023214">
    <property type="entry name" value="HAD_sf"/>
</dbReference>
<dbReference type="SFLD" id="SFLDG01129">
    <property type="entry name" value="C1.5:_HAD__Beta-PGM__Phosphata"/>
    <property type="match status" value="1"/>
</dbReference>
<dbReference type="InterPro" id="IPR036412">
    <property type="entry name" value="HAD-like_sf"/>
</dbReference>
<accession>A0A9D1A3T7</accession>